<dbReference type="Proteomes" id="UP001491310">
    <property type="component" value="Unassembled WGS sequence"/>
</dbReference>
<sequence>MEFSHQLAHHVSASPYRRVAARREKELLLQRLPPAQGPDIEDKMRKVFQEEFARRDEQAKGSKGFSDVGSTEAEGLLAELKMEEVNGNDMEPIDVPNDAPQARDFPYEEYPDENSGTPFLLDHHAEQLAAYGIWFGRGGYKTYDLHSRRNIYSFTANSGQRYSGTVDGCIAPYGLMASTACNHSRIAYKHKQSQEQKRAYREMHPEQYKVTDTETPSGQITFDGGYKGQSVTAMLGAYAYNDFPLMIDLTDGVVHHLLQMVNWHEFV</sequence>
<gene>
    <name evidence="1" type="ORF">WJX75_003387</name>
</gene>
<proteinExistence type="predicted"/>
<name>A0ABR2YPB5_9CHLO</name>
<dbReference type="EMBL" id="JALJOT010000007">
    <property type="protein sequence ID" value="KAK9908824.1"/>
    <property type="molecule type" value="Genomic_DNA"/>
</dbReference>
<keyword evidence="2" id="KW-1185">Reference proteome</keyword>
<accession>A0ABR2YPB5</accession>
<reference evidence="1 2" key="1">
    <citation type="journal article" date="2024" name="Nat. Commun.">
        <title>Phylogenomics reveals the evolutionary origins of lichenization in chlorophyte algae.</title>
        <authorList>
            <person name="Puginier C."/>
            <person name="Libourel C."/>
            <person name="Otte J."/>
            <person name="Skaloud P."/>
            <person name="Haon M."/>
            <person name="Grisel S."/>
            <person name="Petersen M."/>
            <person name="Berrin J.G."/>
            <person name="Delaux P.M."/>
            <person name="Dal Grande F."/>
            <person name="Keller J."/>
        </authorList>
    </citation>
    <scope>NUCLEOTIDE SEQUENCE [LARGE SCALE GENOMIC DNA]</scope>
    <source>
        <strain evidence="1 2">SAG 216-7</strain>
    </source>
</reference>
<evidence type="ECO:0000313" key="1">
    <source>
        <dbReference type="EMBL" id="KAK9908824.1"/>
    </source>
</evidence>
<protein>
    <submittedName>
        <fullName evidence="1">Uncharacterized protein</fullName>
    </submittedName>
</protein>
<organism evidence="1 2">
    <name type="scientific">Coccomyxa subellipsoidea</name>
    <dbReference type="NCBI Taxonomy" id="248742"/>
    <lineage>
        <taxon>Eukaryota</taxon>
        <taxon>Viridiplantae</taxon>
        <taxon>Chlorophyta</taxon>
        <taxon>core chlorophytes</taxon>
        <taxon>Trebouxiophyceae</taxon>
        <taxon>Trebouxiophyceae incertae sedis</taxon>
        <taxon>Coccomyxaceae</taxon>
        <taxon>Coccomyxa</taxon>
    </lineage>
</organism>
<comment type="caution">
    <text evidence="1">The sequence shown here is derived from an EMBL/GenBank/DDBJ whole genome shotgun (WGS) entry which is preliminary data.</text>
</comment>
<evidence type="ECO:0000313" key="2">
    <source>
        <dbReference type="Proteomes" id="UP001491310"/>
    </source>
</evidence>